<accession>A0AAV5IJM8</accession>
<dbReference type="EMBL" id="BPVZ01000015">
    <property type="protein sequence ID" value="GKV00109.1"/>
    <property type="molecule type" value="Genomic_DNA"/>
</dbReference>
<protein>
    <submittedName>
        <fullName evidence="1">Uncharacterized protein</fullName>
    </submittedName>
</protein>
<sequence length="54" mass="6759">MIRSKPQSRTKQQNKLRFLHKVQVTWRRSRKKKKKRKKTQVTWIDVYHGKTYMS</sequence>
<keyword evidence="2" id="KW-1185">Reference proteome</keyword>
<evidence type="ECO:0000313" key="1">
    <source>
        <dbReference type="EMBL" id="GKV00109.1"/>
    </source>
</evidence>
<reference evidence="1 2" key="1">
    <citation type="journal article" date="2021" name="Commun. Biol.">
        <title>The genome of Shorea leprosula (Dipterocarpaceae) highlights the ecological relevance of drought in aseasonal tropical rainforests.</title>
        <authorList>
            <person name="Ng K.K.S."/>
            <person name="Kobayashi M.J."/>
            <person name="Fawcett J.A."/>
            <person name="Hatakeyama M."/>
            <person name="Paape T."/>
            <person name="Ng C.H."/>
            <person name="Ang C.C."/>
            <person name="Tnah L.H."/>
            <person name="Lee C.T."/>
            <person name="Nishiyama T."/>
            <person name="Sese J."/>
            <person name="O'Brien M.J."/>
            <person name="Copetti D."/>
            <person name="Mohd Noor M.I."/>
            <person name="Ong R.C."/>
            <person name="Putra M."/>
            <person name="Sireger I.Z."/>
            <person name="Indrioko S."/>
            <person name="Kosugi Y."/>
            <person name="Izuno A."/>
            <person name="Isagi Y."/>
            <person name="Lee S.L."/>
            <person name="Shimizu K.K."/>
        </authorList>
    </citation>
    <scope>NUCLEOTIDE SEQUENCE [LARGE SCALE GENOMIC DNA]</scope>
    <source>
        <strain evidence="1">214</strain>
    </source>
</reference>
<name>A0AAV5IJM8_9ROSI</name>
<dbReference type="AlphaFoldDB" id="A0AAV5IJM8"/>
<comment type="caution">
    <text evidence="1">The sequence shown here is derived from an EMBL/GenBank/DDBJ whole genome shotgun (WGS) entry which is preliminary data.</text>
</comment>
<evidence type="ECO:0000313" key="2">
    <source>
        <dbReference type="Proteomes" id="UP001054252"/>
    </source>
</evidence>
<gene>
    <name evidence="1" type="ORF">SLEP1_g12856</name>
</gene>
<dbReference type="Proteomes" id="UP001054252">
    <property type="component" value="Unassembled WGS sequence"/>
</dbReference>
<proteinExistence type="predicted"/>
<organism evidence="1 2">
    <name type="scientific">Rubroshorea leprosula</name>
    <dbReference type="NCBI Taxonomy" id="152421"/>
    <lineage>
        <taxon>Eukaryota</taxon>
        <taxon>Viridiplantae</taxon>
        <taxon>Streptophyta</taxon>
        <taxon>Embryophyta</taxon>
        <taxon>Tracheophyta</taxon>
        <taxon>Spermatophyta</taxon>
        <taxon>Magnoliopsida</taxon>
        <taxon>eudicotyledons</taxon>
        <taxon>Gunneridae</taxon>
        <taxon>Pentapetalae</taxon>
        <taxon>rosids</taxon>
        <taxon>malvids</taxon>
        <taxon>Malvales</taxon>
        <taxon>Dipterocarpaceae</taxon>
        <taxon>Rubroshorea</taxon>
    </lineage>
</organism>